<accession>A0A0C3PFC3</accession>
<name>A0A0C3PFC3_PISTI</name>
<sequence length="91" mass="10377">MKAGVLDSKVANTYSHRSMLTEGRREGLFEEDCKRWHLCNFQSHLRNGMLRTPGISRASTDEGITLTARRTSRRYDILVHHRTDGGICVTT</sequence>
<evidence type="ECO:0000313" key="1">
    <source>
        <dbReference type="EMBL" id="KIO06614.1"/>
    </source>
</evidence>
<reference evidence="1 2" key="1">
    <citation type="submission" date="2014-04" db="EMBL/GenBank/DDBJ databases">
        <authorList>
            <consortium name="DOE Joint Genome Institute"/>
            <person name="Kuo A."/>
            <person name="Kohler A."/>
            <person name="Costa M.D."/>
            <person name="Nagy L.G."/>
            <person name="Floudas D."/>
            <person name="Copeland A."/>
            <person name="Barry K.W."/>
            <person name="Cichocki N."/>
            <person name="Veneault-Fourrey C."/>
            <person name="LaButti K."/>
            <person name="Lindquist E.A."/>
            <person name="Lipzen A."/>
            <person name="Lundell T."/>
            <person name="Morin E."/>
            <person name="Murat C."/>
            <person name="Sun H."/>
            <person name="Tunlid A."/>
            <person name="Henrissat B."/>
            <person name="Grigoriev I.V."/>
            <person name="Hibbett D.S."/>
            <person name="Martin F."/>
            <person name="Nordberg H.P."/>
            <person name="Cantor M.N."/>
            <person name="Hua S.X."/>
        </authorList>
    </citation>
    <scope>NUCLEOTIDE SEQUENCE [LARGE SCALE GENOMIC DNA]</scope>
    <source>
        <strain evidence="1 2">Marx 270</strain>
    </source>
</reference>
<dbReference type="HOGENOM" id="CLU_2427916_0_0_1"/>
<proteinExistence type="predicted"/>
<keyword evidence="2" id="KW-1185">Reference proteome</keyword>
<protein>
    <submittedName>
        <fullName evidence="1">Uncharacterized protein</fullName>
    </submittedName>
</protein>
<dbReference type="AlphaFoldDB" id="A0A0C3PFC3"/>
<dbReference type="InParanoid" id="A0A0C3PFC3"/>
<gene>
    <name evidence="1" type="ORF">M404DRAFT_998743</name>
</gene>
<dbReference type="EMBL" id="KN831962">
    <property type="protein sequence ID" value="KIO06614.1"/>
    <property type="molecule type" value="Genomic_DNA"/>
</dbReference>
<reference evidence="2" key="2">
    <citation type="submission" date="2015-01" db="EMBL/GenBank/DDBJ databases">
        <title>Evolutionary Origins and Diversification of the Mycorrhizal Mutualists.</title>
        <authorList>
            <consortium name="DOE Joint Genome Institute"/>
            <consortium name="Mycorrhizal Genomics Consortium"/>
            <person name="Kohler A."/>
            <person name="Kuo A."/>
            <person name="Nagy L.G."/>
            <person name="Floudas D."/>
            <person name="Copeland A."/>
            <person name="Barry K.W."/>
            <person name="Cichocki N."/>
            <person name="Veneault-Fourrey C."/>
            <person name="LaButti K."/>
            <person name="Lindquist E.A."/>
            <person name="Lipzen A."/>
            <person name="Lundell T."/>
            <person name="Morin E."/>
            <person name="Murat C."/>
            <person name="Riley R."/>
            <person name="Ohm R."/>
            <person name="Sun H."/>
            <person name="Tunlid A."/>
            <person name="Henrissat B."/>
            <person name="Grigoriev I.V."/>
            <person name="Hibbett D.S."/>
            <person name="Martin F."/>
        </authorList>
    </citation>
    <scope>NUCLEOTIDE SEQUENCE [LARGE SCALE GENOMIC DNA]</scope>
    <source>
        <strain evidence="2">Marx 270</strain>
    </source>
</reference>
<organism evidence="1 2">
    <name type="scientific">Pisolithus tinctorius Marx 270</name>
    <dbReference type="NCBI Taxonomy" id="870435"/>
    <lineage>
        <taxon>Eukaryota</taxon>
        <taxon>Fungi</taxon>
        <taxon>Dikarya</taxon>
        <taxon>Basidiomycota</taxon>
        <taxon>Agaricomycotina</taxon>
        <taxon>Agaricomycetes</taxon>
        <taxon>Agaricomycetidae</taxon>
        <taxon>Boletales</taxon>
        <taxon>Sclerodermatineae</taxon>
        <taxon>Pisolithaceae</taxon>
        <taxon>Pisolithus</taxon>
    </lineage>
</organism>
<evidence type="ECO:0000313" key="2">
    <source>
        <dbReference type="Proteomes" id="UP000054217"/>
    </source>
</evidence>
<dbReference type="Proteomes" id="UP000054217">
    <property type="component" value="Unassembled WGS sequence"/>
</dbReference>